<name>A0ABN9IR08_9RALS</name>
<dbReference type="Pfam" id="PF00128">
    <property type="entry name" value="Alpha-amylase"/>
    <property type="match status" value="2"/>
</dbReference>
<evidence type="ECO:0000256" key="2">
    <source>
        <dbReference type="ARBA" id="ARBA00005496"/>
    </source>
</evidence>
<dbReference type="Pfam" id="PF16657">
    <property type="entry name" value="Malt_amylase_C"/>
    <property type="match status" value="1"/>
</dbReference>
<evidence type="ECO:0000256" key="6">
    <source>
        <dbReference type="ARBA" id="ARBA00023235"/>
    </source>
</evidence>
<dbReference type="NCBIfam" id="TIGR02457">
    <property type="entry name" value="TreS_Cterm"/>
    <property type="match status" value="1"/>
</dbReference>
<dbReference type="Gene3D" id="3.20.20.80">
    <property type="entry name" value="Glycosidases"/>
    <property type="match status" value="1"/>
</dbReference>
<dbReference type="SMART" id="SM00642">
    <property type="entry name" value="Aamy"/>
    <property type="match status" value="1"/>
</dbReference>
<dbReference type="InterPro" id="IPR006047">
    <property type="entry name" value="GH13_cat_dom"/>
</dbReference>
<evidence type="ECO:0000256" key="3">
    <source>
        <dbReference type="ARBA" id="ARBA00012619"/>
    </source>
</evidence>
<dbReference type="CDD" id="cd11334">
    <property type="entry name" value="AmyAc_TreS"/>
    <property type="match status" value="1"/>
</dbReference>
<dbReference type="PANTHER" id="PTHR10357">
    <property type="entry name" value="ALPHA-AMYLASE FAMILY MEMBER"/>
    <property type="match status" value="1"/>
</dbReference>
<dbReference type="GO" id="GO:0047931">
    <property type="term" value="F:glucosamine kinase activity"/>
    <property type="evidence" value="ECO:0007669"/>
    <property type="project" value="UniProtKB-EC"/>
</dbReference>
<feature type="domain" description="Glycosyl hydrolase family 13 catalytic" evidence="8">
    <location>
        <begin position="23"/>
        <end position="422"/>
    </location>
</feature>
<evidence type="ECO:0000256" key="4">
    <source>
        <dbReference type="ARBA" id="ARBA00022723"/>
    </source>
</evidence>
<dbReference type="Proteomes" id="UP001189813">
    <property type="component" value="Unassembled WGS sequence"/>
</dbReference>
<dbReference type="SUPFAM" id="SSF56112">
    <property type="entry name" value="Protein kinase-like (PK-like)"/>
    <property type="match status" value="1"/>
</dbReference>
<evidence type="ECO:0000256" key="1">
    <source>
        <dbReference type="ARBA" id="ARBA00001595"/>
    </source>
</evidence>
<evidence type="ECO:0000313" key="9">
    <source>
        <dbReference type="EMBL" id="CAJ0789487.1"/>
    </source>
</evidence>
<accession>A0ABN9IR08</accession>
<sequence>MTRNPTALLVDDALWYKDAVIYQLHVKSFCDSDNDGVGDFPGLISKLDYIAELGVDVIWLLPFYPSPRRDDGYDIAEYRGVHPDYGSMADVRRFIAEAHARGLRVITELVINHTSDQHPWFQRARRAKPGSALRDFYVWSDNDKKYDGTRIIFIDTEPSNWTWDPVAKAYYWHRFYSHQPDLNFDNPRVLKAVIGVMKFWLNLGVDGLRLDAVPYLVEREGTSNENLPETHEVLRKIRAAMDAQFKNRLLLAEANQWPEDTQEYFGAGDECHMAFHFPLMPRMYMAIAREDRFPITDIMRQTPEVPSTCQWAIFLRNHDELTLEMVTDAERDYLWEVYASDRRARLNLGIRRRLAPLLERDRRRVELMNSLLFSMPGTPVMYYGDEIGMGDNIHLGDRDGGGPPLAWSPAPHRGVSRADPQHRVLRALMGSLYGYESVNVEAQSRDAHSLLNWTRRLLATRKRHRVFGRGSIQFLQPANRKVLAYIRALEGEAPILCVANLSRASQAVELDLAAFAQRVPVELIGGAAFPPIGQLSYLLTLPPYAFYWLELRENEPGPSWSQPAAEQLPEFTTLVLRAGLDALADTGQREAHRQLIERDILPTYLPKRRWFAAKDSVLRGAKFAWGATVPVDAASTNRPLAGATRPEVFLNEVAVTLGSPNGTERVERYLLPLSIAWESATLPALPVQLALARVRRGRHVGYLTDAFTTETFARALLTNLVRGTTLEANDGTVRFEPEPNIAELAEPADTPEAGSSRPAPLPLPLAPDTPIQWLAAEQSNSSLVIGESVIVKLIRRIATGVHPEVEMTRHLTRVGYANTAALIGEVSHHAADGERATLAVMQSFVPNQGDAWTWALDYLRRTIDELAVQMEGATAGDGESSPVAVSEARVDTDEALASYVGFIGVIGTRLGELHAALAAPTEDPNFGVRIADAYDAAYWTARVSEQLARAHENLTAWQQKNPDSPQQPDVQWLLSQHQALLDAARAHAEDGLGATLSRIHGDFHLGQVLVAQGDAFLIDFEGEPSRPVEERRRKTSPLRDVAGLMRSLDYVVGAMRQGPEHVAGPVQERRNLLLERFRAASTERFLEAYAAAIRGPDPDALEQPVVDLHLLDLFLLEKAAYEVNYEASNRPTWLPIPLAGLTRVARRLLQAEAPPSAAENSTGGPP</sequence>
<proteinExistence type="inferred from homology"/>
<dbReference type="EMBL" id="CATZBU010000003">
    <property type="protein sequence ID" value="CAJ0789487.1"/>
    <property type="molecule type" value="Genomic_DNA"/>
</dbReference>
<dbReference type="InterPro" id="IPR017853">
    <property type="entry name" value="GH"/>
</dbReference>
<organism evidence="9 10">
    <name type="scientific">Ralstonia psammae</name>
    <dbReference type="NCBI Taxonomy" id="3058598"/>
    <lineage>
        <taxon>Bacteria</taxon>
        <taxon>Pseudomonadati</taxon>
        <taxon>Pseudomonadota</taxon>
        <taxon>Betaproteobacteria</taxon>
        <taxon>Burkholderiales</taxon>
        <taxon>Burkholderiaceae</taxon>
        <taxon>Ralstonia</taxon>
    </lineage>
</organism>
<dbReference type="NCBIfam" id="TIGR02456">
    <property type="entry name" value="treS_nterm"/>
    <property type="match status" value="1"/>
</dbReference>
<evidence type="ECO:0000256" key="7">
    <source>
        <dbReference type="ARBA" id="ARBA00031378"/>
    </source>
</evidence>
<keyword evidence="4" id="KW-0479">Metal-binding</keyword>
<dbReference type="Gene3D" id="2.60.40.1180">
    <property type="entry name" value="Golgi alpha-mannosidase II"/>
    <property type="match status" value="1"/>
</dbReference>
<dbReference type="EC" id="5.4.99.16" evidence="3"/>
<keyword evidence="6" id="KW-0413">Isomerase</keyword>
<dbReference type="InterPro" id="IPR013780">
    <property type="entry name" value="Glyco_hydro_b"/>
</dbReference>
<comment type="similarity">
    <text evidence="2">Belongs to the glycosyl hydrolase 13 family. TreS subfamily.</text>
</comment>
<gene>
    <name evidence="9" type="ORF">LMG19083_01873</name>
</gene>
<keyword evidence="10" id="KW-1185">Reference proteome</keyword>
<dbReference type="PANTHER" id="PTHR10357:SF219">
    <property type="entry name" value="MALTOSE ALPHA-D-GLUCOSYLTRANSFERASE"/>
    <property type="match status" value="1"/>
</dbReference>
<evidence type="ECO:0000313" key="10">
    <source>
        <dbReference type="Proteomes" id="UP001189813"/>
    </source>
</evidence>
<reference evidence="9 10" key="1">
    <citation type="submission" date="2023-07" db="EMBL/GenBank/DDBJ databases">
        <authorList>
            <person name="Peeters C."/>
        </authorList>
    </citation>
    <scope>NUCLEOTIDE SEQUENCE [LARGE SCALE GENOMIC DNA]</scope>
    <source>
        <strain evidence="9 10">LMG 19083</strain>
    </source>
</reference>
<comment type="caution">
    <text evidence="9">The sequence shown here is derived from an EMBL/GenBank/DDBJ whole genome shotgun (WGS) entry which is preliminary data.</text>
</comment>
<keyword evidence="9" id="KW-0418">Kinase</keyword>
<dbReference type="InterPro" id="IPR012810">
    <property type="entry name" value="TreS/a-amylase_N"/>
</dbReference>
<keyword evidence="9" id="KW-0808">Transferase</keyword>
<dbReference type="InterPro" id="IPR032091">
    <property type="entry name" value="Malt_amylase-like_C"/>
</dbReference>
<keyword evidence="5" id="KW-0106">Calcium</keyword>
<dbReference type="InterPro" id="IPR011009">
    <property type="entry name" value="Kinase-like_dom_sf"/>
</dbReference>
<dbReference type="InterPro" id="IPR045857">
    <property type="entry name" value="O16G_dom_2"/>
</dbReference>
<comment type="catalytic activity">
    <reaction evidence="1">
        <text>D-maltose = alpha,alpha-trehalose</text>
        <dbReference type="Rhea" id="RHEA:15145"/>
        <dbReference type="ChEBI" id="CHEBI:16551"/>
        <dbReference type="ChEBI" id="CHEBI:17306"/>
        <dbReference type="EC" id="5.4.99.16"/>
    </reaction>
</comment>
<evidence type="ECO:0000259" key="8">
    <source>
        <dbReference type="SMART" id="SM00642"/>
    </source>
</evidence>
<dbReference type="SUPFAM" id="SSF51445">
    <property type="entry name" value="(Trans)glycosidases"/>
    <property type="match status" value="1"/>
</dbReference>
<evidence type="ECO:0000256" key="5">
    <source>
        <dbReference type="ARBA" id="ARBA00022837"/>
    </source>
</evidence>
<protein>
    <recommendedName>
        <fullName evidence="3">maltose alpha-D-glucosyltransferase</fullName>
        <ecNumber evidence="3">5.4.99.16</ecNumber>
    </recommendedName>
    <alternativeName>
        <fullName evidence="7">Maltose alpha-D-glucosyltransferase</fullName>
    </alternativeName>
</protein>
<dbReference type="SUPFAM" id="SSF51011">
    <property type="entry name" value="Glycosyl hydrolase domain"/>
    <property type="match status" value="1"/>
</dbReference>
<dbReference type="InterPro" id="IPR012811">
    <property type="entry name" value="TreS_maltokin_C_dom"/>
</dbReference>
<dbReference type="Gene3D" id="3.90.400.10">
    <property type="entry name" value="Oligo-1,6-glucosidase, Domain 2"/>
    <property type="match status" value="1"/>
</dbReference>
<dbReference type="RefSeq" id="WP_316665360.1">
    <property type="nucleotide sequence ID" value="NZ_CATZBU010000003.1"/>
</dbReference>
<dbReference type="Gene3D" id="3.90.1200.10">
    <property type="match status" value="1"/>
</dbReference>